<evidence type="ECO:0000259" key="1">
    <source>
        <dbReference type="Pfam" id="PF13843"/>
    </source>
</evidence>
<feature type="domain" description="PiggyBac transposable element-derived protein" evidence="1">
    <location>
        <begin position="1"/>
        <end position="188"/>
    </location>
</feature>
<proteinExistence type="predicted"/>
<accession>A0AAV4GT45</accession>
<comment type="caution">
    <text evidence="2">The sequence shown here is derived from an EMBL/GenBank/DDBJ whole genome shotgun (WGS) entry which is preliminary data.</text>
</comment>
<dbReference type="Proteomes" id="UP000762676">
    <property type="component" value="Unassembled WGS sequence"/>
</dbReference>
<evidence type="ECO:0000313" key="3">
    <source>
        <dbReference type="Proteomes" id="UP000762676"/>
    </source>
</evidence>
<dbReference type="AlphaFoldDB" id="A0AAV4GT45"/>
<sequence length="190" mass="21988">MQRERFKQILSFFHLNDNRKYVAGGAAGHDLLYKIHPFHDHLKQRFITVYSPEQNICIDETMCPWRGHSIMCVYMKDKPTKWGNKFYELFESSSGYVWSFEIMHGKANTSNKPFGVVHRLINPLLNKGHCLYEDNYYCNPALCDSLAANNTMVVGTVCANRVGLPKDFMHRSLAAGEMDYRCQNQVAIIR</sequence>
<reference evidence="2 3" key="1">
    <citation type="journal article" date="2021" name="Elife">
        <title>Chloroplast acquisition without the gene transfer in kleptoplastic sea slugs, Plakobranchus ocellatus.</title>
        <authorList>
            <person name="Maeda T."/>
            <person name="Takahashi S."/>
            <person name="Yoshida T."/>
            <person name="Shimamura S."/>
            <person name="Takaki Y."/>
            <person name="Nagai Y."/>
            <person name="Toyoda A."/>
            <person name="Suzuki Y."/>
            <person name="Arimoto A."/>
            <person name="Ishii H."/>
            <person name="Satoh N."/>
            <person name="Nishiyama T."/>
            <person name="Hasebe M."/>
            <person name="Maruyama T."/>
            <person name="Minagawa J."/>
            <person name="Obokata J."/>
            <person name="Shigenobu S."/>
        </authorList>
    </citation>
    <scope>NUCLEOTIDE SEQUENCE [LARGE SCALE GENOMIC DNA]</scope>
</reference>
<keyword evidence="3" id="KW-1185">Reference proteome</keyword>
<dbReference type="EMBL" id="BMAT01012273">
    <property type="protein sequence ID" value="GFR89022.1"/>
    <property type="molecule type" value="Genomic_DNA"/>
</dbReference>
<organism evidence="2 3">
    <name type="scientific">Elysia marginata</name>
    <dbReference type="NCBI Taxonomy" id="1093978"/>
    <lineage>
        <taxon>Eukaryota</taxon>
        <taxon>Metazoa</taxon>
        <taxon>Spiralia</taxon>
        <taxon>Lophotrochozoa</taxon>
        <taxon>Mollusca</taxon>
        <taxon>Gastropoda</taxon>
        <taxon>Heterobranchia</taxon>
        <taxon>Euthyneura</taxon>
        <taxon>Panpulmonata</taxon>
        <taxon>Sacoglossa</taxon>
        <taxon>Placobranchoidea</taxon>
        <taxon>Plakobranchidae</taxon>
        <taxon>Elysia</taxon>
    </lineage>
</organism>
<name>A0AAV4GT45_9GAST</name>
<dbReference type="InterPro" id="IPR029526">
    <property type="entry name" value="PGBD"/>
</dbReference>
<dbReference type="Pfam" id="PF13843">
    <property type="entry name" value="DDE_Tnp_1_7"/>
    <property type="match status" value="1"/>
</dbReference>
<dbReference type="PANTHER" id="PTHR46599">
    <property type="entry name" value="PIGGYBAC TRANSPOSABLE ELEMENT-DERIVED PROTEIN 4"/>
    <property type="match status" value="1"/>
</dbReference>
<evidence type="ECO:0000313" key="2">
    <source>
        <dbReference type="EMBL" id="GFR89022.1"/>
    </source>
</evidence>
<protein>
    <submittedName>
        <fullName evidence="2">PiggyBac transposable element-derived protein 4</fullName>
    </submittedName>
</protein>
<dbReference type="PANTHER" id="PTHR46599:SF3">
    <property type="entry name" value="PIGGYBAC TRANSPOSABLE ELEMENT-DERIVED PROTEIN 4"/>
    <property type="match status" value="1"/>
</dbReference>
<gene>
    <name evidence="2" type="ORF">ElyMa_006114400</name>
</gene>